<feature type="region of interest" description="Disordered" evidence="2">
    <location>
        <begin position="657"/>
        <end position="683"/>
    </location>
</feature>
<name>A0A8H4LAG2_9HYPO</name>
<accession>A0A8H4LAG2</accession>
<dbReference type="AlphaFoldDB" id="A0A8H4LAG2"/>
<evidence type="ECO:0000256" key="1">
    <source>
        <dbReference type="SAM" id="Coils"/>
    </source>
</evidence>
<dbReference type="EMBL" id="JAADYS010001208">
    <property type="protein sequence ID" value="KAF4464314.1"/>
    <property type="molecule type" value="Genomic_DNA"/>
</dbReference>
<evidence type="ECO:0000313" key="3">
    <source>
        <dbReference type="EMBL" id="KAF4464314.1"/>
    </source>
</evidence>
<organism evidence="3 4">
    <name type="scientific">Fusarium albosuccineum</name>
    <dbReference type="NCBI Taxonomy" id="1237068"/>
    <lineage>
        <taxon>Eukaryota</taxon>
        <taxon>Fungi</taxon>
        <taxon>Dikarya</taxon>
        <taxon>Ascomycota</taxon>
        <taxon>Pezizomycotina</taxon>
        <taxon>Sordariomycetes</taxon>
        <taxon>Hypocreomycetidae</taxon>
        <taxon>Hypocreales</taxon>
        <taxon>Nectriaceae</taxon>
        <taxon>Fusarium</taxon>
        <taxon>Fusarium decemcellulare species complex</taxon>
    </lineage>
</organism>
<feature type="coiled-coil region" evidence="1">
    <location>
        <begin position="613"/>
        <end position="640"/>
    </location>
</feature>
<evidence type="ECO:0000313" key="4">
    <source>
        <dbReference type="Proteomes" id="UP000554235"/>
    </source>
</evidence>
<keyword evidence="1" id="KW-0175">Coiled coil</keyword>
<gene>
    <name evidence="3" type="ORF">FALBO_8852</name>
</gene>
<keyword evidence="4" id="KW-1185">Reference proteome</keyword>
<proteinExistence type="predicted"/>
<protein>
    <submittedName>
        <fullName evidence="3">Uncharacterized protein</fullName>
    </submittedName>
</protein>
<dbReference type="Pfam" id="PF12520">
    <property type="entry name" value="DUF3723"/>
    <property type="match status" value="1"/>
</dbReference>
<comment type="caution">
    <text evidence="3">The sequence shown here is derived from an EMBL/GenBank/DDBJ whole genome shotgun (WGS) entry which is preliminary data.</text>
</comment>
<evidence type="ECO:0000256" key="2">
    <source>
        <dbReference type="SAM" id="MobiDB-lite"/>
    </source>
</evidence>
<dbReference type="InterPro" id="IPR022198">
    <property type="entry name" value="DUF3723"/>
</dbReference>
<sequence length="788" mass="90509">MMEHTRSKKDRSFLGTFGIQFDALDFSESDEAILGGKDPDWDHVAKLKKTIRQAYSWSPGQIPALIDRGKLEEVLQRRVANSESADNTGQRCAELDLGVDIRVKCLRGWHEYLAADAVLAEEHKRWDVSLYSSDIDEATKTQLIDELLHQREISNAEFFYRCSLHRRHHQHDLDPPQNIWLNVLTHRSKDSARQMKRLLNERSPFLKVLETFQDMPALFWGFTFGQVNKMSSLLCRPLCGGDQDKMKNIDVETIKQCSGKAPGFDPEQRQKLEDLFHSRKILGKFNEQDRSMIWDRLQDTTRDRLIPTLQTFFGNLEYLRHVTRCLRFLFDINDSLPQNRSVSLSREILEDQVALQTFCEKSGNSLRQELRTSFRRSTDSSCLLQVSEDHYKLVRNQVIDPFELAYRQLLLFAFREFPKMPWQTQQKLAGASSTIDPIVLFKFATLAHKLGFHSRMIVELCGQAPGEMSQEPSRRVRSTKTCALYGKPRPDDLARYKRSVLLPNIHQSLNAPELRTPYFLAQRSLFLDLMHIFPFTGIGDFLDSAAANNERCLFENTAQQTVGDADVEGLQRTCLKLQEIAFQLSNKRGIPRPDPRDVIEARNASYHGNEDDAASLESRKRGLEAEIRQLSQQARNLRDQAQQPTSPQGLFAIHEIRNTERDESYNASRPESPTSQYEDASLPTPSCYSVASWEPGCDEPQLTIQLHIKDDNGACESKTITVTKSQLKESMIDYQLRGYKLFDSDDKVLTPYMCFEALQERTHPVLILSSEFELGGSNHPPKRRRGNV</sequence>
<dbReference type="OrthoDB" id="4227485at2759"/>
<reference evidence="3 4" key="1">
    <citation type="submission" date="2020-01" db="EMBL/GenBank/DDBJ databases">
        <title>Identification and distribution of gene clusters putatively required for synthesis of sphingolipid metabolism inhibitors in phylogenetically diverse species of the filamentous fungus Fusarium.</title>
        <authorList>
            <person name="Kim H.-S."/>
            <person name="Busman M."/>
            <person name="Brown D.W."/>
            <person name="Divon H."/>
            <person name="Uhlig S."/>
            <person name="Proctor R.H."/>
        </authorList>
    </citation>
    <scope>NUCLEOTIDE SEQUENCE [LARGE SCALE GENOMIC DNA]</scope>
    <source>
        <strain evidence="3 4">NRRL 20459</strain>
    </source>
</reference>
<dbReference type="Proteomes" id="UP000554235">
    <property type="component" value="Unassembled WGS sequence"/>
</dbReference>
<feature type="compositionally biased region" description="Polar residues" evidence="2">
    <location>
        <begin position="665"/>
        <end position="683"/>
    </location>
</feature>